<sequence length="216" mass="24379">MSSNSIKGIFLGYTGVGKTSLIQRSQGQEINDSFQSTVHIDSVEVKYDLESGGNFPFRLVDTAGQEQFQELCQQYIRGSQVVFFVTAFENDDEEKEARNDQTIAAYLNKINDLLQVGEFIPIFIINKCDITKDDEKRLESKKEAIRNIIESAPIHFPEDPPIFLTSALTGSGVSEAFENGFYDGYALFTKQRQHSKNVIQLNDDNQNNPNNKKDCC</sequence>
<dbReference type="Gene3D" id="3.40.50.300">
    <property type="entry name" value="P-loop containing nucleotide triphosphate hydrolases"/>
    <property type="match status" value="1"/>
</dbReference>
<evidence type="ECO:0000313" key="4">
    <source>
        <dbReference type="Proteomes" id="UP000179807"/>
    </source>
</evidence>
<dbReference type="RefSeq" id="XP_068350926.1">
    <property type="nucleotide sequence ID" value="XM_068494728.1"/>
</dbReference>
<evidence type="ECO:0000256" key="1">
    <source>
        <dbReference type="ARBA" id="ARBA00022741"/>
    </source>
</evidence>
<dbReference type="Pfam" id="PF00071">
    <property type="entry name" value="Ras"/>
    <property type="match status" value="1"/>
</dbReference>
<dbReference type="PANTHER" id="PTHR24073">
    <property type="entry name" value="DRAB5-RELATED"/>
    <property type="match status" value="1"/>
</dbReference>
<dbReference type="InterPro" id="IPR027417">
    <property type="entry name" value="P-loop_NTPase"/>
</dbReference>
<evidence type="ECO:0000256" key="2">
    <source>
        <dbReference type="ARBA" id="ARBA00023134"/>
    </source>
</evidence>
<dbReference type="InterPro" id="IPR001806">
    <property type="entry name" value="Small_GTPase"/>
</dbReference>
<dbReference type="AlphaFoldDB" id="A0A1J4JJR3"/>
<dbReference type="InterPro" id="IPR005225">
    <property type="entry name" value="Small_GTP-bd"/>
</dbReference>
<dbReference type="NCBIfam" id="TIGR00231">
    <property type="entry name" value="small_GTP"/>
    <property type="match status" value="1"/>
</dbReference>
<proteinExistence type="predicted"/>
<gene>
    <name evidence="3" type="primary">YPT7</name>
    <name evidence="3" type="ORF">TRFO_09202</name>
</gene>
<keyword evidence="4" id="KW-1185">Reference proteome</keyword>
<organism evidence="3 4">
    <name type="scientific">Tritrichomonas foetus</name>
    <dbReference type="NCBI Taxonomy" id="1144522"/>
    <lineage>
        <taxon>Eukaryota</taxon>
        <taxon>Metamonada</taxon>
        <taxon>Parabasalia</taxon>
        <taxon>Tritrichomonadida</taxon>
        <taxon>Tritrichomonadidae</taxon>
        <taxon>Tritrichomonas</taxon>
    </lineage>
</organism>
<name>A0A1J4JJR3_9EUKA</name>
<evidence type="ECO:0000313" key="3">
    <source>
        <dbReference type="EMBL" id="OHS97789.1"/>
    </source>
</evidence>
<dbReference type="GeneID" id="94829432"/>
<dbReference type="VEuPathDB" id="TrichDB:TRFO_09202"/>
<dbReference type="SMART" id="SM00175">
    <property type="entry name" value="RAB"/>
    <property type="match status" value="1"/>
</dbReference>
<dbReference type="PRINTS" id="PR00449">
    <property type="entry name" value="RASTRNSFRMNG"/>
</dbReference>
<reference evidence="3" key="1">
    <citation type="submission" date="2016-10" db="EMBL/GenBank/DDBJ databases">
        <authorList>
            <person name="Benchimol M."/>
            <person name="Almeida L.G."/>
            <person name="Vasconcelos A.T."/>
            <person name="Perreira-Neves A."/>
            <person name="Rosa I.A."/>
            <person name="Tasca T."/>
            <person name="Bogo M.R."/>
            <person name="de Souza W."/>
        </authorList>
    </citation>
    <scope>NUCLEOTIDE SEQUENCE [LARGE SCALE GENOMIC DNA]</scope>
    <source>
        <strain evidence="3">K</strain>
    </source>
</reference>
<protein>
    <submittedName>
        <fullName evidence="3">GTP-binding protein YPT7</fullName>
    </submittedName>
</protein>
<keyword evidence="2" id="KW-0342">GTP-binding</keyword>
<dbReference type="SUPFAM" id="SSF52540">
    <property type="entry name" value="P-loop containing nucleoside triphosphate hydrolases"/>
    <property type="match status" value="1"/>
</dbReference>
<accession>A0A1J4JJR3</accession>
<dbReference type="Proteomes" id="UP000179807">
    <property type="component" value="Unassembled WGS sequence"/>
</dbReference>
<comment type="caution">
    <text evidence="3">The sequence shown here is derived from an EMBL/GenBank/DDBJ whole genome shotgun (WGS) entry which is preliminary data.</text>
</comment>
<dbReference type="SMART" id="SM00173">
    <property type="entry name" value="RAS"/>
    <property type="match status" value="1"/>
</dbReference>
<dbReference type="PROSITE" id="PS51419">
    <property type="entry name" value="RAB"/>
    <property type="match status" value="1"/>
</dbReference>
<dbReference type="EMBL" id="MLAK01001093">
    <property type="protein sequence ID" value="OHS97789.1"/>
    <property type="molecule type" value="Genomic_DNA"/>
</dbReference>
<keyword evidence="1" id="KW-0547">Nucleotide-binding</keyword>
<dbReference type="GO" id="GO:0003924">
    <property type="term" value="F:GTPase activity"/>
    <property type="evidence" value="ECO:0007669"/>
    <property type="project" value="InterPro"/>
</dbReference>
<dbReference type="GO" id="GO:0005525">
    <property type="term" value="F:GTP binding"/>
    <property type="evidence" value="ECO:0007669"/>
    <property type="project" value="UniProtKB-KW"/>
</dbReference>